<evidence type="ECO:0000256" key="6">
    <source>
        <dbReference type="ARBA" id="ARBA00022816"/>
    </source>
</evidence>
<dbReference type="AlphaFoldDB" id="A0A1E5R2U3"/>
<keyword evidence="6" id="KW-0509">mRNA transport</keyword>
<evidence type="ECO:0000256" key="3">
    <source>
        <dbReference type="ARBA" id="ARBA00004620"/>
    </source>
</evidence>
<feature type="region of interest" description="Disordered" evidence="15">
    <location>
        <begin position="1"/>
        <end position="41"/>
    </location>
</feature>
<dbReference type="STRING" id="56408.A0A1E5R2U3"/>
<comment type="subcellular location">
    <subcellularLocation>
        <location evidence="1">Nucleus membrane</location>
        <topology evidence="1">Peripheral membrane protein</topology>
        <orientation evidence="1">Cytoplasmic side</orientation>
    </subcellularLocation>
    <subcellularLocation>
        <location evidence="3">Nucleus membrane</location>
        <topology evidence="3">Peripheral membrane protein</topology>
        <orientation evidence="3">Nucleoplasmic side</orientation>
    </subcellularLocation>
    <subcellularLocation>
        <location evidence="2">Nucleus</location>
        <location evidence="2">Nuclear pore complex</location>
    </subcellularLocation>
</comment>
<evidence type="ECO:0000256" key="1">
    <source>
        <dbReference type="ARBA" id="ARBA00004335"/>
    </source>
</evidence>
<dbReference type="EMBL" id="LPNM01000011">
    <property type="protein sequence ID" value="OEJ80893.1"/>
    <property type="molecule type" value="Genomic_DNA"/>
</dbReference>
<evidence type="ECO:0000313" key="17">
    <source>
        <dbReference type="EMBL" id="OEJ80893.1"/>
    </source>
</evidence>
<evidence type="ECO:0000256" key="14">
    <source>
        <dbReference type="SAM" id="Coils"/>
    </source>
</evidence>
<feature type="compositionally biased region" description="Low complexity" evidence="15">
    <location>
        <begin position="508"/>
        <end position="520"/>
    </location>
</feature>
<dbReference type="Gene3D" id="1.20.5.170">
    <property type="match status" value="1"/>
</dbReference>
<evidence type="ECO:0000256" key="15">
    <source>
        <dbReference type="SAM" id="MobiDB-lite"/>
    </source>
</evidence>
<dbReference type="FunFam" id="1.20.5.170:FF:000040">
    <property type="entry name" value="Nuclear pore glycoprotein p62"/>
    <property type="match status" value="1"/>
</dbReference>
<name>A0A1E5R2U3_9ASCO</name>
<dbReference type="GO" id="GO:0044613">
    <property type="term" value="C:nuclear pore central transport channel"/>
    <property type="evidence" value="ECO:0007669"/>
    <property type="project" value="TreeGrafter"/>
</dbReference>
<organism evidence="17 18">
    <name type="scientific">Hanseniaspora osmophila</name>
    <dbReference type="NCBI Taxonomy" id="56408"/>
    <lineage>
        <taxon>Eukaryota</taxon>
        <taxon>Fungi</taxon>
        <taxon>Dikarya</taxon>
        <taxon>Ascomycota</taxon>
        <taxon>Saccharomycotina</taxon>
        <taxon>Saccharomycetes</taxon>
        <taxon>Saccharomycodales</taxon>
        <taxon>Saccharomycodaceae</taxon>
        <taxon>Hanseniaspora</taxon>
    </lineage>
</organism>
<keyword evidence="5" id="KW-0813">Transport</keyword>
<evidence type="ECO:0000256" key="9">
    <source>
        <dbReference type="ARBA" id="ARBA00023132"/>
    </source>
</evidence>
<dbReference type="InterPro" id="IPR007758">
    <property type="entry name" value="Nucleoporin_NSP1_C"/>
</dbReference>
<keyword evidence="8" id="KW-0811">Translocation</keyword>
<comment type="similarity">
    <text evidence="4">Belongs to the nucleoporin NSP1/NUP62 family.</text>
</comment>
<feature type="region of interest" description="Disordered" evidence="15">
    <location>
        <begin position="150"/>
        <end position="323"/>
    </location>
</feature>
<feature type="compositionally biased region" description="Polar residues" evidence="15">
    <location>
        <begin position="156"/>
        <end position="168"/>
    </location>
</feature>
<sequence length="607" mass="63578">MSTPFAANSAADPSSTIHQGLSKPEDQNNNQQASVSSNASKQFSFGQNTAQGFSGFGSANAAAKPNIFAQNQIVSEGKKLFGATATGAPKESSAPASLNLGSSSGTSSLSAFAKPAGTAAEPAKSGFTFNLSNEKKGAFEKPIFDLNSRSFKPAAQVSSTSTTPANTVTDKKDEPAKSGFAFGGSEKTAEPAKPAFAFGGSEKTAEPAKPAFAFGGSEKTAEPAKPAFAFGGSEKTAEPAKPAFAFGGSEKTAEPAKPAFAFGGSEKTAEPAKPAFAFGGSEKTAEPAKPAKPAFAFGGPEKTAEPAKPAFAFGGSEKTAEPAKPAFAFGGSEKTAEPAKPAFAFDGSEKKKETLTPAKQSGFQFGAKTAEKVEENNKPAGNNSGAPPAKTETVTTTNPASVVQLPTQAPEINLDNKTLDDLVSKWARSLDTSYSHFDAYLGKVNEWDRVLVDGGEKISKLYSDALMAEQTQNRIEQSLQYIERQQTDLEVFLNNFEQKTEKLLSDISPSAPSSSNTTGSNDEKRKQAHQTALQLDDNLNSLSANLASLTEEINEVSENFTKNSQDSYNNKEEGVQIIKLLNSHLDALNALSTSSDSLEQKLKTLGK</sequence>
<feature type="region of interest" description="Disordered" evidence="15">
    <location>
        <begin position="84"/>
        <end position="124"/>
    </location>
</feature>
<feature type="coiled-coil region" evidence="14">
    <location>
        <begin position="532"/>
        <end position="559"/>
    </location>
</feature>
<reference evidence="18" key="1">
    <citation type="journal article" date="2016" name="Genome Announc.">
        <title>Genome sequences of three species of Hanseniaspora isolated from spontaneous wine fermentations.</title>
        <authorList>
            <person name="Sternes P.R."/>
            <person name="Lee D."/>
            <person name="Kutyna D.R."/>
            <person name="Borneman A.R."/>
        </authorList>
    </citation>
    <scope>NUCLEOTIDE SEQUENCE [LARGE SCALE GENOMIC DNA]</scope>
    <source>
        <strain evidence="18">AWRI3579</strain>
    </source>
</reference>
<evidence type="ECO:0000256" key="5">
    <source>
        <dbReference type="ARBA" id="ARBA00022448"/>
    </source>
</evidence>
<feature type="region of interest" description="Disordered" evidence="15">
    <location>
        <begin position="344"/>
        <end position="397"/>
    </location>
</feature>
<dbReference type="PANTHER" id="PTHR12084">
    <property type="entry name" value="NUCLEAR PORE GLYCOPROTEIN P62-RELATED"/>
    <property type="match status" value="1"/>
</dbReference>
<proteinExistence type="inferred from homology"/>
<keyword evidence="7" id="KW-0653">Protein transport</keyword>
<evidence type="ECO:0000313" key="18">
    <source>
        <dbReference type="Proteomes" id="UP000095728"/>
    </source>
</evidence>
<feature type="compositionally biased region" description="Low complexity" evidence="15">
    <location>
        <begin position="287"/>
        <end position="301"/>
    </location>
</feature>
<comment type="caution">
    <text evidence="17">The sequence shown here is derived from an EMBL/GenBank/DDBJ whole genome shotgun (WGS) entry which is preliminary data.</text>
</comment>
<protein>
    <recommendedName>
        <fullName evidence="11">Nucleoporin NSP1</fullName>
    </recommendedName>
    <alternativeName>
        <fullName evidence="12">Nuclear pore protein NSP1</fullName>
    </alternativeName>
    <alternativeName>
        <fullName evidence="13">Nucleoskeletal-like protein</fullName>
    </alternativeName>
</protein>
<keyword evidence="18" id="KW-1185">Reference proteome</keyword>
<evidence type="ECO:0000256" key="4">
    <source>
        <dbReference type="ARBA" id="ARBA00005911"/>
    </source>
</evidence>
<evidence type="ECO:0000256" key="2">
    <source>
        <dbReference type="ARBA" id="ARBA00004567"/>
    </source>
</evidence>
<keyword evidence="14" id="KW-0175">Coiled coil</keyword>
<evidence type="ECO:0000256" key="7">
    <source>
        <dbReference type="ARBA" id="ARBA00022927"/>
    </source>
</evidence>
<dbReference type="Proteomes" id="UP000095728">
    <property type="component" value="Unassembled WGS sequence"/>
</dbReference>
<dbReference type="InParanoid" id="A0A1E5R2U3"/>
<dbReference type="GO" id="GO:0005543">
    <property type="term" value="F:phospholipid binding"/>
    <property type="evidence" value="ECO:0007669"/>
    <property type="project" value="TreeGrafter"/>
</dbReference>
<gene>
    <name evidence="17" type="ORF">AWRI3579_g3897</name>
</gene>
<evidence type="ECO:0000256" key="12">
    <source>
        <dbReference type="ARBA" id="ARBA00078941"/>
    </source>
</evidence>
<dbReference type="OrthoDB" id="344345at2759"/>
<feature type="compositionally biased region" description="Polar residues" evidence="15">
    <location>
        <begin position="1"/>
        <end position="19"/>
    </location>
</feature>
<feature type="compositionally biased region" description="Low complexity" evidence="15">
    <location>
        <begin position="97"/>
        <end position="110"/>
    </location>
</feature>
<evidence type="ECO:0000256" key="10">
    <source>
        <dbReference type="ARBA" id="ARBA00023242"/>
    </source>
</evidence>
<keyword evidence="10" id="KW-0539">Nucleus</keyword>
<feature type="domain" description="Nucleoporin NSP1-like C-terminal" evidence="16">
    <location>
        <begin position="406"/>
        <end position="509"/>
    </location>
</feature>
<accession>A0A1E5R2U3</accession>
<dbReference type="GO" id="GO:0051028">
    <property type="term" value="P:mRNA transport"/>
    <property type="evidence" value="ECO:0007669"/>
    <property type="project" value="UniProtKB-KW"/>
</dbReference>
<dbReference type="PANTHER" id="PTHR12084:SF0">
    <property type="entry name" value="NUCLEAR PORE GLYCOPROTEIN P62"/>
    <property type="match status" value="1"/>
</dbReference>
<evidence type="ECO:0000256" key="13">
    <source>
        <dbReference type="ARBA" id="ARBA00081079"/>
    </source>
</evidence>
<evidence type="ECO:0000259" key="16">
    <source>
        <dbReference type="Pfam" id="PF05064"/>
    </source>
</evidence>
<evidence type="ECO:0000256" key="8">
    <source>
        <dbReference type="ARBA" id="ARBA00023010"/>
    </source>
</evidence>
<dbReference type="GO" id="GO:0006405">
    <property type="term" value="P:RNA export from nucleus"/>
    <property type="evidence" value="ECO:0007669"/>
    <property type="project" value="TreeGrafter"/>
</dbReference>
<feature type="region of interest" description="Disordered" evidence="15">
    <location>
        <begin position="503"/>
        <end position="530"/>
    </location>
</feature>
<dbReference type="GO" id="GO:0017056">
    <property type="term" value="F:structural constituent of nuclear pore"/>
    <property type="evidence" value="ECO:0007669"/>
    <property type="project" value="InterPro"/>
</dbReference>
<feature type="compositionally biased region" description="Low complexity" evidence="15">
    <location>
        <begin position="27"/>
        <end position="41"/>
    </location>
</feature>
<dbReference type="GO" id="GO:0006606">
    <property type="term" value="P:protein import into nucleus"/>
    <property type="evidence" value="ECO:0007669"/>
    <property type="project" value="TreeGrafter"/>
</dbReference>
<dbReference type="InterPro" id="IPR026010">
    <property type="entry name" value="NSP1/NUP62"/>
</dbReference>
<dbReference type="GO" id="GO:0031965">
    <property type="term" value="C:nuclear membrane"/>
    <property type="evidence" value="ECO:0007669"/>
    <property type="project" value="UniProtKB-SubCell"/>
</dbReference>
<evidence type="ECO:0000256" key="11">
    <source>
        <dbReference type="ARBA" id="ARBA00068864"/>
    </source>
</evidence>
<dbReference type="Pfam" id="PF05064">
    <property type="entry name" value="Nsp1_C"/>
    <property type="match status" value="1"/>
</dbReference>
<keyword evidence="9" id="KW-0906">Nuclear pore complex</keyword>